<feature type="compositionally biased region" description="Low complexity" evidence="1">
    <location>
        <begin position="757"/>
        <end position="772"/>
    </location>
</feature>
<protein>
    <recommendedName>
        <fullName evidence="4">RAP domain-containing protein</fullName>
    </recommendedName>
</protein>
<feature type="compositionally biased region" description="Acidic residues" evidence="1">
    <location>
        <begin position="1040"/>
        <end position="1050"/>
    </location>
</feature>
<feature type="compositionally biased region" description="Polar residues" evidence="1">
    <location>
        <begin position="998"/>
        <end position="1007"/>
    </location>
</feature>
<feature type="region of interest" description="Disordered" evidence="1">
    <location>
        <begin position="714"/>
        <end position="802"/>
    </location>
</feature>
<feature type="region of interest" description="Disordered" evidence="1">
    <location>
        <begin position="91"/>
        <end position="178"/>
    </location>
</feature>
<feature type="compositionally biased region" description="Acidic residues" evidence="1">
    <location>
        <begin position="639"/>
        <end position="654"/>
    </location>
</feature>
<gene>
    <name evidence="2" type="ORF">VaNZ11_011348</name>
</gene>
<feature type="compositionally biased region" description="Low complexity" evidence="1">
    <location>
        <begin position="217"/>
        <end position="226"/>
    </location>
</feature>
<organism evidence="2 3">
    <name type="scientific">Volvox africanus</name>
    <dbReference type="NCBI Taxonomy" id="51714"/>
    <lineage>
        <taxon>Eukaryota</taxon>
        <taxon>Viridiplantae</taxon>
        <taxon>Chlorophyta</taxon>
        <taxon>core chlorophytes</taxon>
        <taxon>Chlorophyceae</taxon>
        <taxon>CS clade</taxon>
        <taxon>Chlamydomonadales</taxon>
        <taxon>Volvocaceae</taxon>
        <taxon>Volvox</taxon>
    </lineage>
</organism>
<accession>A0ABQ5SCD6</accession>
<feature type="region of interest" description="Disordered" evidence="1">
    <location>
        <begin position="975"/>
        <end position="1007"/>
    </location>
</feature>
<dbReference type="EMBL" id="BSDZ01000078">
    <property type="protein sequence ID" value="GLI67138.1"/>
    <property type="molecule type" value="Genomic_DNA"/>
</dbReference>
<keyword evidence="3" id="KW-1185">Reference proteome</keyword>
<proteinExistence type="predicted"/>
<name>A0ABQ5SCD6_9CHLO</name>
<evidence type="ECO:0008006" key="4">
    <source>
        <dbReference type="Google" id="ProtNLM"/>
    </source>
</evidence>
<feature type="region of interest" description="Disordered" evidence="1">
    <location>
        <begin position="1040"/>
        <end position="1092"/>
    </location>
</feature>
<feature type="region of interest" description="Disordered" evidence="1">
    <location>
        <begin position="630"/>
        <end position="655"/>
    </location>
</feature>
<dbReference type="Proteomes" id="UP001165090">
    <property type="component" value="Unassembled WGS sequence"/>
</dbReference>
<comment type="caution">
    <text evidence="2">The sequence shown here is derived from an EMBL/GenBank/DDBJ whole genome shotgun (WGS) entry which is preliminary data.</text>
</comment>
<reference evidence="2 3" key="1">
    <citation type="journal article" date="2023" name="IScience">
        <title>Expanded male sex-determining region conserved during the evolution of homothallism in the green alga Volvox.</title>
        <authorList>
            <person name="Yamamoto K."/>
            <person name="Matsuzaki R."/>
            <person name="Mahakham W."/>
            <person name="Heman W."/>
            <person name="Sekimoto H."/>
            <person name="Kawachi M."/>
            <person name="Minakuchi Y."/>
            <person name="Toyoda A."/>
            <person name="Nozaki H."/>
        </authorList>
    </citation>
    <scope>NUCLEOTIDE SEQUENCE [LARGE SCALE GENOMIC DNA]</scope>
    <source>
        <strain evidence="2 3">NIES-4468</strain>
    </source>
</reference>
<feature type="compositionally biased region" description="Basic and acidic residues" evidence="1">
    <location>
        <begin position="1057"/>
        <end position="1068"/>
    </location>
</feature>
<sequence>MLRGGRGWSPISRSSCEHTPVTCTPAHTGLWPALLPGQAWRLPARDAVTHTHTTQHNRGGGCFVQCHARSHRQAAAAAALDATVAGATQLGGREPSLVNPRYIHGRRPQREHGTGSDRGAVNLQREARPLQGGFKEGDTDRSSQYSGHQPSAIAARAQSVEPSYHRPRSGGDADTGSLADVERSQGFYSDSDHDGSFRSRSAWIGTDRSRRSRHGRSASAAAAATRPVPAALSDERVVPLMRKAERDLLPSGDPNTPWRRLAYQLRLAPSISSLLTIYRANRENAAIWRPHMTALVLIRASALLYPKAVVATSAAQTGGRTDSAGRFPQPYLKRDATSLFESLSRKMNKLAVRQVQGMHLARVLVSMAWLEVSGDKCEALAAALVGELQRQHGGKLAQVTLIDPPLFGRLVRALAQLAPRSNDLWVDLQRVTLAALLEAQAEMAGVATSAASASATTGPRRVWAGPGRDAVVLVGEAAAPPPPKPDCSTADLANMAFGFAAAGAATPQLFNALRAAVLSRELPADSATLARLLCAWGRAHLPPGPLLYRLIDAFRPLLDVAPPRPIGRMVWSLAMMGVRDERFLRAAAKAIVGRQLVFSSPQELVNVVWAYSQLGWQVEEGSEPVRPVARNATTASMEETYEDEDEEGDEEEDGLISRSSHVVLRQALAHQGSEDVSGASISPTPALAPSLATTREMVEQRWGQGRTQEAIGEAAGSWGRGTEPLETEHARSSETALAGQGTVASSSGRTLDGNGHSSSSSTSIGSSCRQSSAVEESNSDGEKRAVSGAMPAPASSRHLPPLKPLPLAAPLAALEQARQARLQQRPPEYPEHYALYRYLGRSFIHRTIGSGGGGAAVVPHHTISHSQLAVMVGSFARAGYRSKQLFYTAARIALLRLQYLSPGDLTLILSAHARLRIAHTGLFEAASQIITARCREFTPAQLADAMWAVQMLMPEGYIQLANAVRVRRGWLPPPSAAPISPLENSEEMDTGSGEALESQRQCRTSSDDISSLRQAALLPSLIRLRVPRELLEDADWIEAEEDSVEEEEWGSEAGSQRQRDGSMWDRGRMSMGASEHWGGDLSDTTSTSSSVW</sequence>
<evidence type="ECO:0000313" key="2">
    <source>
        <dbReference type="EMBL" id="GLI67138.1"/>
    </source>
</evidence>
<evidence type="ECO:0000256" key="1">
    <source>
        <dbReference type="SAM" id="MobiDB-lite"/>
    </source>
</evidence>
<feature type="region of interest" description="Disordered" evidence="1">
    <location>
        <begin position="206"/>
        <end position="228"/>
    </location>
</feature>
<evidence type="ECO:0000313" key="3">
    <source>
        <dbReference type="Proteomes" id="UP001165090"/>
    </source>
</evidence>
<feature type="compositionally biased region" description="Low complexity" evidence="1">
    <location>
        <begin position="1082"/>
        <end position="1092"/>
    </location>
</feature>